<evidence type="ECO:0000313" key="2">
    <source>
        <dbReference type="Proteomes" id="UP000184096"/>
    </source>
</evidence>
<keyword evidence="2" id="KW-1185">Reference proteome</keyword>
<gene>
    <name evidence="1" type="ORF">SAMN05444170_6187</name>
</gene>
<sequence length="68" mass="7668">MLAEKFILFLEALRRSDDSRHADGAPKVIYTSQHVPVKLLPNKARKRSIPRLVAIGGRCVETVRASQR</sequence>
<dbReference type="AlphaFoldDB" id="A0A1M7UQI5"/>
<reference evidence="2" key="1">
    <citation type="submission" date="2016-11" db="EMBL/GenBank/DDBJ databases">
        <authorList>
            <person name="Varghese N."/>
            <person name="Submissions S."/>
        </authorList>
    </citation>
    <scope>NUCLEOTIDE SEQUENCE [LARGE SCALE GENOMIC DNA]</scope>
    <source>
        <strain evidence="2">GAS401</strain>
    </source>
</reference>
<name>A0A1M7UQI5_9BRAD</name>
<evidence type="ECO:0000313" key="1">
    <source>
        <dbReference type="EMBL" id="SHN85175.1"/>
    </source>
</evidence>
<proteinExistence type="predicted"/>
<dbReference type="EMBL" id="LT670849">
    <property type="protein sequence ID" value="SHN85175.1"/>
    <property type="molecule type" value="Genomic_DNA"/>
</dbReference>
<dbReference type="Proteomes" id="UP000184096">
    <property type="component" value="Chromosome I"/>
</dbReference>
<accession>A0A1M7UQI5</accession>
<dbReference type="OrthoDB" id="8252716at2"/>
<protein>
    <submittedName>
        <fullName evidence="1">Uncharacterized protein</fullName>
    </submittedName>
</protein>
<organism evidence="1 2">
    <name type="scientific">Bradyrhizobium erythrophlei</name>
    <dbReference type="NCBI Taxonomy" id="1437360"/>
    <lineage>
        <taxon>Bacteria</taxon>
        <taxon>Pseudomonadati</taxon>
        <taxon>Pseudomonadota</taxon>
        <taxon>Alphaproteobacteria</taxon>
        <taxon>Hyphomicrobiales</taxon>
        <taxon>Nitrobacteraceae</taxon>
        <taxon>Bradyrhizobium</taxon>
    </lineage>
</organism>
<dbReference type="RefSeq" id="WP_072823738.1">
    <property type="nucleotide sequence ID" value="NZ_LT670849.1"/>
</dbReference>